<comment type="caution">
    <text evidence="3">The sequence shown here is derived from an EMBL/GenBank/DDBJ whole genome shotgun (WGS) entry which is preliminary data.</text>
</comment>
<sequence length="272" mass="27379">MAPVTGVSVPRGGKVGVPLLVTAGPQTPSGTYQVPVVFVAGQTTVRQVLQVHVVPPTGGPDLAITARATSSADETPAFPASAVADQDPKSRWSSPAADDAWVQLELPRATHLGSAVLHWQAAYAASYKLQASADGRTWTTVATVEDGSGGNETVRFDAPDAKFLRMQGVARATKYGYSLWGVELYAVAPADGAAQPPVAPPVTAPVTPPVTAPVESSGGTPGGAPGGGQQPDGQAGVPAPTTPPPPAPTPSATTAGPTPQPTGTPSKQPERP</sequence>
<organism evidence="3 4">
    <name type="scientific">Kitasatospora putterlickiae</name>
    <dbReference type="NCBI Taxonomy" id="221725"/>
    <lineage>
        <taxon>Bacteria</taxon>
        <taxon>Bacillati</taxon>
        <taxon>Actinomycetota</taxon>
        <taxon>Actinomycetes</taxon>
        <taxon>Kitasatosporales</taxon>
        <taxon>Streptomycetaceae</taxon>
        <taxon>Kitasatospora</taxon>
    </lineage>
</organism>
<accession>A0ABN1YAD1</accession>
<evidence type="ECO:0000256" key="1">
    <source>
        <dbReference type="SAM" id="MobiDB-lite"/>
    </source>
</evidence>
<dbReference type="Proteomes" id="UP001499863">
    <property type="component" value="Unassembled WGS sequence"/>
</dbReference>
<dbReference type="EMBL" id="BAAAKJ010000229">
    <property type="protein sequence ID" value="GAA1400804.1"/>
    <property type="molecule type" value="Genomic_DNA"/>
</dbReference>
<feature type="region of interest" description="Disordered" evidence="1">
    <location>
        <begin position="193"/>
        <end position="272"/>
    </location>
</feature>
<evidence type="ECO:0000313" key="4">
    <source>
        <dbReference type="Proteomes" id="UP001499863"/>
    </source>
</evidence>
<dbReference type="SUPFAM" id="SSF49785">
    <property type="entry name" value="Galactose-binding domain-like"/>
    <property type="match status" value="1"/>
</dbReference>
<feature type="compositionally biased region" description="Pro residues" evidence="1">
    <location>
        <begin position="240"/>
        <end position="249"/>
    </location>
</feature>
<dbReference type="PROSITE" id="PS50022">
    <property type="entry name" value="FA58C_3"/>
    <property type="match status" value="1"/>
</dbReference>
<feature type="region of interest" description="Disordered" evidence="1">
    <location>
        <begin position="68"/>
        <end position="94"/>
    </location>
</feature>
<feature type="compositionally biased region" description="Low complexity" evidence="1">
    <location>
        <begin position="250"/>
        <end position="272"/>
    </location>
</feature>
<evidence type="ECO:0000313" key="3">
    <source>
        <dbReference type="EMBL" id="GAA1400804.1"/>
    </source>
</evidence>
<gene>
    <name evidence="3" type="ORF">GCM10009639_42360</name>
</gene>
<name>A0ABN1YAD1_9ACTN</name>
<protein>
    <recommendedName>
        <fullName evidence="2">F5/8 type C domain-containing protein</fullName>
    </recommendedName>
</protein>
<feature type="compositionally biased region" description="Gly residues" evidence="1">
    <location>
        <begin position="219"/>
        <end position="230"/>
    </location>
</feature>
<feature type="domain" description="F5/8 type C" evidence="2">
    <location>
        <begin position="52"/>
        <end position="187"/>
    </location>
</feature>
<dbReference type="Gene3D" id="2.60.120.260">
    <property type="entry name" value="Galactose-binding domain-like"/>
    <property type="match status" value="1"/>
</dbReference>
<dbReference type="Pfam" id="PF00754">
    <property type="entry name" value="F5_F8_type_C"/>
    <property type="match status" value="1"/>
</dbReference>
<dbReference type="InterPro" id="IPR000421">
    <property type="entry name" value="FA58C"/>
</dbReference>
<evidence type="ECO:0000259" key="2">
    <source>
        <dbReference type="PROSITE" id="PS50022"/>
    </source>
</evidence>
<dbReference type="InterPro" id="IPR008979">
    <property type="entry name" value="Galactose-bd-like_sf"/>
</dbReference>
<reference evidence="3 4" key="1">
    <citation type="journal article" date="2019" name="Int. J. Syst. Evol. Microbiol.">
        <title>The Global Catalogue of Microorganisms (GCM) 10K type strain sequencing project: providing services to taxonomists for standard genome sequencing and annotation.</title>
        <authorList>
            <consortium name="The Broad Institute Genomics Platform"/>
            <consortium name="The Broad Institute Genome Sequencing Center for Infectious Disease"/>
            <person name="Wu L."/>
            <person name="Ma J."/>
        </authorList>
    </citation>
    <scope>NUCLEOTIDE SEQUENCE [LARGE SCALE GENOMIC DNA]</scope>
    <source>
        <strain evidence="3 4">JCM 12393</strain>
    </source>
</reference>
<feature type="compositionally biased region" description="Pro residues" evidence="1">
    <location>
        <begin position="197"/>
        <end position="211"/>
    </location>
</feature>
<keyword evidence="4" id="KW-1185">Reference proteome</keyword>
<proteinExistence type="predicted"/>